<reference evidence="1 2" key="1">
    <citation type="submission" date="2022-04" db="EMBL/GenBank/DDBJ databases">
        <title>Positive selection, recombination, and allopatry shape intraspecific diversity of widespread and dominant cyanobacteria.</title>
        <authorList>
            <person name="Wei J."/>
            <person name="Shu W."/>
            <person name="Hu C."/>
        </authorList>
    </citation>
    <scope>NUCLEOTIDE SEQUENCE [LARGE SCALE GENOMIC DNA]</scope>
    <source>
        <strain evidence="1 2">AS-A4</strain>
    </source>
</reference>
<organism evidence="1 2">
    <name type="scientific">Stenomitos frigidus AS-A4</name>
    <dbReference type="NCBI Taxonomy" id="2933935"/>
    <lineage>
        <taxon>Bacteria</taxon>
        <taxon>Bacillati</taxon>
        <taxon>Cyanobacteriota</taxon>
        <taxon>Cyanophyceae</taxon>
        <taxon>Leptolyngbyales</taxon>
        <taxon>Leptolyngbyaceae</taxon>
        <taxon>Stenomitos</taxon>
    </lineage>
</organism>
<gene>
    <name evidence="1" type="ORF">NDI38_22485</name>
</gene>
<dbReference type="SUPFAM" id="SSF53187">
    <property type="entry name" value="Zn-dependent exopeptidases"/>
    <property type="match status" value="1"/>
</dbReference>
<evidence type="ECO:0000313" key="2">
    <source>
        <dbReference type="Proteomes" id="UP001476950"/>
    </source>
</evidence>
<sequence length="80" mass="8848">MTLVPPLVPLQEITEFLQQLTSIPSIESEQAIATFVFEKLAALGFEPHLIGGLEHPSVICHHQVTTTTKTIWLEARLNTA</sequence>
<comment type="caution">
    <text evidence="1">The sequence shown here is derived from an EMBL/GenBank/DDBJ whole genome shotgun (WGS) entry which is preliminary data.</text>
</comment>
<dbReference type="EMBL" id="JAMPLM010000029">
    <property type="protein sequence ID" value="MEP1061204.1"/>
    <property type="molecule type" value="Genomic_DNA"/>
</dbReference>
<accession>A0ABV0KPN1</accession>
<name>A0ABV0KPN1_9CYAN</name>
<protein>
    <recommendedName>
        <fullName evidence="3">Acetylornithine deacetylase</fullName>
    </recommendedName>
</protein>
<dbReference type="Proteomes" id="UP001476950">
    <property type="component" value="Unassembled WGS sequence"/>
</dbReference>
<dbReference type="Gene3D" id="3.40.630.10">
    <property type="entry name" value="Zn peptidases"/>
    <property type="match status" value="1"/>
</dbReference>
<evidence type="ECO:0000313" key="1">
    <source>
        <dbReference type="EMBL" id="MEP1061204.1"/>
    </source>
</evidence>
<evidence type="ECO:0008006" key="3">
    <source>
        <dbReference type="Google" id="ProtNLM"/>
    </source>
</evidence>
<keyword evidence="2" id="KW-1185">Reference proteome</keyword>
<proteinExistence type="predicted"/>
<dbReference type="RefSeq" id="WP_190449991.1">
    <property type="nucleotide sequence ID" value="NZ_JAMPLM010000029.1"/>
</dbReference>